<proteinExistence type="predicted"/>
<organism evidence="1 2">
    <name type="scientific">Peribacillus simplex</name>
    <dbReference type="NCBI Taxonomy" id="1478"/>
    <lineage>
        <taxon>Bacteria</taxon>
        <taxon>Bacillati</taxon>
        <taxon>Bacillota</taxon>
        <taxon>Bacilli</taxon>
        <taxon>Bacillales</taxon>
        <taxon>Bacillaceae</taxon>
        <taxon>Peribacillus</taxon>
    </lineage>
</organism>
<keyword evidence="2" id="KW-1185">Reference proteome</keyword>
<accession>A0AAN2PFL0</accession>
<reference evidence="1 2" key="1">
    <citation type="journal article" date="2014" name="Genome Announc.">
        <title>Genome Sequence of Bacillus simplex Strain P558, Isolated from a Human Fecal Sample.</title>
        <authorList>
            <person name="Croce O."/>
            <person name="Hugon P."/>
            <person name="Lagier J.C."/>
            <person name="Bibi F."/>
            <person name="Robert C."/>
            <person name="Azhar E.I."/>
            <person name="Raoult D."/>
            <person name="Fournier P.E."/>
        </authorList>
    </citation>
    <scope>NUCLEOTIDE SEQUENCE [LARGE SCALE GENOMIC DNA]</scope>
    <source>
        <strain evidence="1 2">P558</strain>
    </source>
</reference>
<gene>
    <name evidence="1" type="ORF">BN1180_01605</name>
</gene>
<name>A0AAN2PFL0_9BACI</name>
<protein>
    <submittedName>
        <fullName evidence="1">Uncharacterized protein</fullName>
    </submittedName>
</protein>
<dbReference type="AlphaFoldDB" id="A0AAN2PFL0"/>
<evidence type="ECO:0000313" key="1">
    <source>
        <dbReference type="EMBL" id="CEG31461.1"/>
    </source>
</evidence>
<evidence type="ECO:0000313" key="2">
    <source>
        <dbReference type="Proteomes" id="UP000182110"/>
    </source>
</evidence>
<dbReference type="Proteomes" id="UP000182110">
    <property type="component" value="Unassembled WGS sequence"/>
</dbReference>
<dbReference type="RefSeq" id="WP_072272616.1">
    <property type="nucleotide sequence ID" value="NZ_CCXW01000001.1"/>
</dbReference>
<dbReference type="EMBL" id="CCXW01000001">
    <property type="protein sequence ID" value="CEG31461.1"/>
    <property type="molecule type" value="Genomic_DNA"/>
</dbReference>
<comment type="caution">
    <text evidence="1">The sequence shown here is derived from an EMBL/GenBank/DDBJ whole genome shotgun (WGS) entry which is preliminary data.</text>
</comment>
<sequence length="75" mass="8793">MIKVYVDVYSINGKVVIMVVDGRTPINSKIIDKETLHYNITKTIKEIKDWNSDKQVEVYGIAYQENPHVKYDFED</sequence>